<gene>
    <name evidence="7" type="ORF">H072_10805</name>
</gene>
<dbReference type="eggNOG" id="KOG2357">
    <property type="taxonomic scope" value="Eukaryota"/>
</dbReference>
<dbReference type="GO" id="GO:0005783">
    <property type="term" value="C:endoplasmic reticulum"/>
    <property type="evidence" value="ECO:0007669"/>
    <property type="project" value="InterPro"/>
</dbReference>
<evidence type="ECO:0000313" key="8">
    <source>
        <dbReference type="Proteomes" id="UP000015100"/>
    </source>
</evidence>
<dbReference type="OMA" id="FDGFVWA"/>
<evidence type="ECO:0000256" key="2">
    <source>
        <dbReference type="ARBA" id="ARBA00022692"/>
    </source>
</evidence>
<dbReference type="Pfam" id="PF07946">
    <property type="entry name" value="CCDC47"/>
    <property type="match status" value="1"/>
</dbReference>
<comment type="caution">
    <text evidence="7">The sequence shown here is derived from an EMBL/GenBank/DDBJ whole genome shotgun (WGS) entry which is preliminary data.</text>
</comment>
<dbReference type="STRING" id="1284197.S8BKF0"/>
<feature type="transmembrane region" description="Helical" evidence="6">
    <location>
        <begin position="88"/>
        <end position="108"/>
    </location>
</feature>
<evidence type="ECO:0000256" key="1">
    <source>
        <dbReference type="ARBA" id="ARBA00004167"/>
    </source>
</evidence>
<reference evidence="8" key="2">
    <citation type="submission" date="2013-04" db="EMBL/GenBank/DDBJ databases">
        <title>Genomic mechanisms accounting for the adaptation to parasitism in nematode-trapping fungi.</title>
        <authorList>
            <person name="Ahren D.G."/>
        </authorList>
    </citation>
    <scope>NUCLEOTIDE SEQUENCE [LARGE SCALE GENOMIC DNA]</scope>
    <source>
        <strain evidence="8">CBS 200.50</strain>
    </source>
</reference>
<proteinExistence type="predicted"/>
<protein>
    <recommendedName>
        <fullName evidence="9">DUF1682 domain protein</fullName>
    </recommendedName>
</protein>
<keyword evidence="3 6" id="KW-1133">Transmembrane helix</keyword>
<keyword evidence="8" id="KW-1185">Reference proteome</keyword>
<evidence type="ECO:0000313" key="7">
    <source>
        <dbReference type="EMBL" id="EPS35742.1"/>
    </source>
</evidence>
<evidence type="ECO:0000256" key="4">
    <source>
        <dbReference type="ARBA" id="ARBA00023136"/>
    </source>
</evidence>
<dbReference type="HOGENOM" id="CLU_042570_0_0_1"/>
<dbReference type="AlphaFoldDB" id="S8BKF0"/>
<dbReference type="GO" id="GO:0016020">
    <property type="term" value="C:membrane"/>
    <property type="evidence" value="ECO:0007669"/>
    <property type="project" value="UniProtKB-SubCell"/>
</dbReference>
<dbReference type="PANTHER" id="PTHR12883">
    <property type="entry name" value="ADIPOCYTE-SPECIFIC PROTEIN 4-RELATED"/>
    <property type="match status" value="1"/>
</dbReference>
<dbReference type="InterPro" id="IPR012879">
    <property type="entry name" value="CCDC47"/>
</dbReference>
<name>S8BKF0_DACHA</name>
<evidence type="ECO:0000256" key="5">
    <source>
        <dbReference type="SAM" id="MobiDB-lite"/>
    </source>
</evidence>
<comment type="subcellular location">
    <subcellularLocation>
        <location evidence="1">Membrane</location>
        <topology evidence="1">Single-pass membrane protein</topology>
    </subcellularLocation>
</comment>
<sequence length="440" mass="49554">MGLFGGKDESSSSSAISGDAGDADFADFAASTVETLANAATQAAAKAATTLAGSLPTGLPARPGIFGDEHPWYAFWERVGPRDFITEYFILTFLTFMIAWHFVGVNINRKIAKNFVLKHIPLLQREYARVGFQKTLTTTEEAKDDVAAGNFVGDLSTLIREESGQEFVHYDSGRMNVLSTVFEIKLAGRGNPFMWMFEVVSSFFMDSFPAPTDTVTVTTYSADGSDASKTGGHNSRYDSFVWGIVNKKVMSKHREARYDLSLTKTVDTTKLPAWLTVMTESAEITEMLLTKELIAAIEAYGPEFQYILVTDQPVDKPTTTSEFDKAKKRLVLNLNLDSKNNSGPLMEYFLRLPDVLATNAHFRPEVLRKVRSMREEERRKLERVEEEKKAEERQASKDEKKKQERDAKLRGLTAEEQRKFLEKEKDKEMKKAAKKQVKRV</sequence>
<evidence type="ECO:0000256" key="6">
    <source>
        <dbReference type="SAM" id="Phobius"/>
    </source>
</evidence>
<keyword evidence="2 6" id="KW-0812">Transmembrane</keyword>
<organism evidence="7 8">
    <name type="scientific">Dactylellina haptotyla (strain CBS 200.50)</name>
    <name type="common">Nematode-trapping fungus</name>
    <name type="synonym">Monacrosporium haptotylum</name>
    <dbReference type="NCBI Taxonomy" id="1284197"/>
    <lineage>
        <taxon>Eukaryota</taxon>
        <taxon>Fungi</taxon>
        <taxon>Dikarya</taxon>
        <taxon>Ascomycota</taxon>
        <taxon>Pezizomycotina</taxon>
        <taxon>Orbiliomycetes</taxon>
        <taxon>Orbiliales</taxon>
        <taxon>Orbiliaceae</taxon>
        <taxon>Dactylellina</taxon>
    </lineage>
</organism>
<accession>S8BKF0</accession>
<evidence type="ECO:0008006" key="9">
    <source>
        <dbReference type="Google" id="ProtNLM"/>
    </source>
</evidence>
<dbReference type="PANTHER" id="PTHR12883:SF0">
    <property type="entry name" value="PAT COMPLEX SUBUNIT CCDC47"/>
    <property type="match status" value="1"/>
</dbReference>
<keyword evidence="4 6" id="KW-0472">Membrane</keyword>
<dbReference type="OrthoDB" id="10039147at2759"/>
<evidence type="ECO:0000256" key="3">
    <source>
        <dbReference type="ARBA" id="ARBA00022989"/>
    </source>
</evidence>
<feature type="region of interest" description="Disordered" evidence="5">
    <location>
        <begin position="378"/>
        <end position="440"/>
    </location>
</feature>
<reference evidence="7 8" key="1">
    <citation type="journal article" date="2013" name="PLoS Genet.">
        <title>Genomic mechanisms accounting for the adaptation to parasitism in nematode-trapping fungi.</title>
        <authorList>
            <person name="Meerupati T."/>
            <person name="Andersson K.M."/>
            <person name="Friman E."/>
            <person name="Kumar D."/>
            <person name="Tunlid A."/>
            <person name="Ahren D."/>
        </authorList>
    </citation>
    <scope>NUCLEOTIDE SEQUENCE [LARGE SCALE GENOMIC DNA]</scope>
    <source>
        <strain evidence="7 8">CBS 200.50</strain>
    </source>
</reference>
<dbReference type="GO" id="GO:0032469">
    <property type="term" value="P:endoplasmic reticulum calcium ion homeostasis"/>
    <property type="evidence" value="ECO:0007669"/>
    <property type="project" value="InterPro"/>
</dbReference>
<dbReference type="Proteomes" id="UP000015100">
    <property type="component" value="Unassembled WGS sequence"/>
</dbReference>
<dbReference type="EMBL" id="AQGS01001034">
    <property type="protein sequence ID" value="EPS35742.1"/>
    <property type="molecule type" value="Genomic_DNA"/>
</dbReference>
<dbReference type="GO" id="GO:0005509">
    <property type="term" value="F:calcium ion binding"/>
    <property type="evidence" value="ECO:0007669"/>
    <property type="project" value="InterPro"/>
</dbReference>
<feature type="compositionally biased region" description="Basic and acidic residues" evidence="5">
    <location>
        <begin position="378"/>
        <end position="431"/>
    </location>
</feature>